<dbReference type="AlphaFoldDB" id="A0A914LWK8"/>
<dbReference type="GO" id="GO:0004656">
    <property type="term" value="F:procollagen-proline 4-dioxygenase activity"/>
    <property type="evidence" value="ECO:0007669"/>
    <property type="project" value="TreeGrafter"/>
</dbReference>
<sequence length="151" mass="17679">MYVEMLKRNIEGKMKIFKIEILDTEDSNPSTDIAYRIATVLFYLSTPEKGGYTVFNNVKTIAKSTKHDALFWYNLWRNGDRDLRTMHASCPILLGDKWFMISWIRERGQEFFRPCGLDPSMQERYVGDLGGPEPRKYPNISPYCKEGLYCE</sequence>
<dbReference type="Gene3D" id="2.60.120.620">
    <property type="entry name" value="q2cbj1_9rhob like domain"/>
    <property type="match status" value="1"/>
</dbReference>
<name>A0A914LWK8_MELIC</name>
<dbReference type="InterPro" id="IPR045054">
    <property type="entry name" value="P4HA-like"/>
</dbReference>
<dbReference type="PANTHER" id="PTHR10869">
    <property type="entry name" value="PROLYL 4-HYDROXYLASE ALPHA SUBUNIT"/>
    <property type="match status" value="1"/>
</dbReference>
<keyword evidence="4" id="KW-1185">Reference proteome</keyword>
<keyword evidence="3" id="KW-0408">Iron</keyword>
<dbReference type="Proteomes" id="UP000887563">
    <property type="component" value="Unplaced"/>
</dbReference>
<evidence type="ECO:0000313" key="5">
    <source>
        <dbReference type="WBParaSite" id="Minc3s00976g19485"/>
    </source>
</evidence>
<organism evidence="4 5">
    <name type="scientific">Meloidogyne incognita</name>
    <name type="common">Southern root-knot nematode worm</name>
    <name type="synonym">Oxyuris incognita</name>
    <dbReference type="NCBI Taxonomy" id="6306"/>
    <lineage>
        <taxon>Eukaryota</taxon>
        <taxon>Metazoa</taxon>
        <taxon>Ecdysozoa</taxon>
        <taxon>Nematoda</taxon>
        <taxon>Chromadorea</taxon>
        <taxon>Rhabditida</taxon>
        <taxon>Tylenchina</taxon>
        <taxon>Tylenchomorpha</taxon>
        <taxon>Tylenchoidea</taxon>
        <taxon>Meloidogynidae</taxon>
        <taxon>Meloidogyninae</taxon>
        <taxon>Meloidogyne</taxon>
        <taxon>Meloidogyne incognita group</taxon>
    </lineage>
</organism>
<accession>A0A914LWK8</accession>
<keyword evidence="2" id="KW-0847">Vitamin C</keyword>
<evidence type="ECO:0000256" key="1">
    <source>
        <dbReference type="ARBA" id="ARBA00022723"/>
    </source>
</evidence>
<dbReference type="GO" id="GO:0005783">
    <property type="term" value="C:endoplasmic reticulum"/>
    <property type="evidence" value="ECO:0007669"/>
    <property type="project" value="TreeGrafter"/>
</dbReference>
<evidence type="ECO:0000256" key="3">
    <source>
        <dbReference type="ARBA" id="ARBA00023004"/>
    </source>
</evidence>
<dbReference type="GO" id="GO:0046872">
    <property type="term" value="F:metal ion binding"/>
    <property type="evidence" value="ECO:0007669"/>
    <property type="project" value="UniProtKB-KW"/>
</dbReference>
<reference evidence="5" key="1">
    <citation type="submission" date="2022-11" db="UniProtKB">
        <authorList>
            <consortium name="WormBaseParasite"/>
        </authorList>
    </citation>
    <scope>IDENTIFICATION</scope>
</reference>
<evidence type="ECO:0000313" key="4">
    <source>
        <dbReference type="Proteomes" id="UP000887563"/>
    </source>
</evidence>
<dbReference type="GO" id="GO:0031418">
    <property type="term" value="F:L-ascorbic acid binding"/>
    <property type="evidence" value="ECO:0007669"/>
    <property type="project" value="UniProtKB-KW"/>
</dbReference>
<proteinExistence type="predicted"/>
<keyword evidence="1" id="KW-0479">Metal-binding</keyword>
<evidence type="ECO:0000256" key="2">
    <source>
        <dbReference type="ARBA" id="ARBA00022896"/>
    </source>
</evidence>
<protein>
    <submittedName>
        <fullName evidence="5">Prolyl 4-hydroxylase alpha subunit Fe(2+) 2OG dioxygenase domain-containing protein</fullName>
    </submittedName>
</protein>
<dbReference type="WBParaSite" id="Minc3s00976g19485">
    <property type="protein sequence ID" value="Minc3s00976g19485"/>
    <property type="gene ID" value="Minc3s00976g19485"/>
</dbReference>
<dbReference type="PANTHER" id="PTHR10869:SF244">
    <property type="entry name" value="PROLYL 4-HYDROXYLASE SUBUNIT ALPHA-2"/>
    <property type="match status" value="1"/>
</dbReference>